<comment type="caution">
    <text evidence="2">The sequence shown here is derived from an EMBL/GenBank/DDBJ whole genome shotgun (WGS) entry which is preliminary data.</text>
</comment>
<feature type="compositionally biased region" description="Low complexity" evidence="1">
    <location>
        <begin position="287"/>
        <end position="297"/>
    </location>
</feature>
<evidence type="ECO:0000313" key="3">
    <source>
        <dbReference type="Proteomes" id="UP000322873"/>
    </source>
</evidence>
<name>A0A5M9JZU3_MONFR</name>
<keyword evidence="3" id="KW-1185">Reference proteome</keyword>
<dbReference type="Proteomes" id="UP000322873">
    <property type="component" value="Unassembled WGS sequence"/>
</dbReference>
<accession>A0A5M9JZU3</accession>
<gene>
    <name evidence="2" type="ORF">EYC84_005575</name>
</gene>
<dbReference type="EMBL" id="VICG01000003">
    <property type="protein sequence ID" value="KAA8574043.1"/>
    <property type="molecule type" value="Genomic_DNA"/>
</dbReference>
<feature type="region of interest" description="Disordered" evidence="1">
    <location>
        <begin position="417"/>
        <end position="455"/>
    </location>
</feature>
<feature type="compositionally biased region" description="Low complexity" evidence="1">
    <location>
        <begin position="145"/>
        <end position="163"/>
    </location>
</feature>
<feature type="region of interest" description="Disordered" evidence="1">
    <location>
        <begin position="113"/>
        <end position="233"/>
    </location>
</feature>
<proteinExistence type="predicted"/>
<organism evidence="2 3">
    <name type="scientific">Monilinia fructicola</name>
    <name type="common">Brown rot fungus</name>
    <name type="synonym">Ciboria fructicola</name>
    <dbReference type="NCBI Taxonomy" id="38448"/>
    <lineage>
        <taxon>Eukaryota</taxon>
        <taxon>Fungi</taxon>
        <taxon>Dikarya</taxon>
        <taxon>Ascomycota</taxon>
        <taxon>Pezizomycotina</taxon>
        <taxon>Leotiomycetes</taxon>
        <taxon>Helotiales</taxon>
        <taxon>Sclerotiniaceae</taxon>
        <taxon>Monilinia</taxon>
    </lineage>
</organism>
<dbReference type="AlphaFoldDB" id="A0A5M9JZU3"/>
<reference evidence="2 3" key="1">
    <citation type="submission" date="2019-06" db="EMBL/GenBank/DDBJ databases">
        <title>Genome Sequence of the Brown Rot Fungal Pathogen Monilinia fructicola.</title>
        <authorList>
            <person name="De Miccolis Angelini R.M."/>
            <person name="Landi L."/>
            <person name="Abate D."/>
            <person name="Pollastro S."/>
            <person name="Romanazzi G."/>
            <person name="Faretra F."/>
        </authorList>
    </citation>
    <scope>NUCLEOTIDE SEQUENCE [LARGE SCALE GENOMIC DNA]</scope>
    <source>
        <strain evidence="2 3">Mfrc123</strain>
    </source>
</reference>
<sequence length="455" mass="49727">MIFSWSIPVHTSPYCAIPYYTIPCHTNPYHNPARLRIRSIYSSTHLLLYPLDPPDPSCRLHSLISASSGHTTPILYPTTFHPSPTPTPTCLPSTNQPTYLFYLLGYKSNETSMAPDLNSLPPSRSSTTSPTMSRTISNPGDHPAPSGIRGQSPSPSPRSASTSLQAAAAVNAGLQQEENSRRSSTSRNRQASSASHSGRRRSTILMNLQMNDPTLPPQGEIVSDSQHRTTSPMSLTGSPIIASGDPHHFRAPSLGEIHQELEQEQEAQVNRLLHMIRTQQQQLQQLQAASGQAQGSAPAIDESTPTSERSLSFSTQNIPPNVTSAISVPRSPSTAMHARTSFDVARESLNRRSRTPSRTASPRLRSTSISNEGGEVWNLGGRDETAYYQAETQTMIRENQMLRQRIRELERQVSDLHANSSITHEPATASHLISSTSVSEESTPLVASADESKQD</sequence>
<feature type="compositionally biased region" description="Low complexity" evidence="1">
    <location>
        <begin position="119"/>
        <end position="137"/>
    </location>
</feature>
<feature type="compositionally biased region" description="Polar residues" evidence="1">
    <location>
        <begin position="303"/>
        <end position="334"/>
    </location>
</feature>
<feature type="compositionally biased region" description="Low complexity" evidence="1">
    <location>
        <begin position="356"/>
        <end position="368"/>
    </location>
</feature>
<feature type="region of interest" description="Disordered" evidence="1">
    <location>
        <begin position="287"/>
        <end position="377"/>
    </location>
</feature>
<feature type="compositionally biased region" description="Polar residues" evidence="1">
    <location>
        <begin position="431"/>
        <end position="442"/>
    </location>
</feature>
<evidence type="ECO:0000313" key="2">
    <source>
        <dbReference type="EMBL" id="KAA8574043.1"/>
    </source>
</evidence>
<dbReference type="PANTHER" id="PTHR39610:SF2">
    <property type="entry name" value="BZIP DOMAIN-CONTAINING PROTEIN"/>
    <property type="match status" value="1"/>
</dbReference>
<dbReference type="VEuPathDB" id="FungiDB:MFRU_001g01360"/>
<feature type="compositionally biased region" description="Low complexity" evidence="1">
    <location>
        <begin position="182"/>
        <end position="196"/>
    </location>
</feature>
<evidence type="ECO:0000256" key="1">
    <source>
        <dbReference type="SAM" id="MobiDB-lite"/>
    </source>
</evidence>
<dbReference type="PANTHER" id="PTHR39610">
    <property type="entry name" value="BZIP DOMAIN-CONTAINING PROTEIN-RELATED"/>
    <property type="match status" value="1"/>
</dbReference>
<protein>
    <submittedName>
        <fullName evidence="2">Uncharacterized protein</fullName>
    </submittedName>
</protein>